<evidence type="ECO:0008006" key="3">
    <source>
        <dbReference type="Google" id="ProtNLM"/>
    </source>
</evidence>
<feature type="transmembrane region" description="Helical" evidence="1">
    <location>
        <begin position="1262"/>
        <end position="1284"/>
    </location>
</feature>
<organism evidence="2">
    <name type="scientific">Timema douglasi</name>
    <name type="common">Walking stick</name>
    <dbReference type="NCBI Taxonomy" id="61478"/>
    <lineage>
        <taxon>Eukaryota</taxon>
        <taxon>Metazoa</taxon>
        <taxon>Ecdysozoa</taxon>
        <taxon>Arthropoda</taxon>
        <taxon>Hexapoda</taxon>
        <taxon>Insecta</taxon>
        <taxon>Pterygota</taxon>
        <taxon>Neoptera</taxon>
        <taxon>Polyneoptera</taxon>
        <taxon>Phasmatodea</taxon>
        <taxon>Timematodea</taxon>
        <taxon>Timematoidea</taxon>
        <taxon>Timematidae</taxon>
        <taxon>Timema</taxon>
    </lineage>
</organism>
<dbReference type="InterPro" id="IPR039720">
    <property type="entry name" value="TMEM94"/>
</dbReference>
<keyword evidence="1" id="KW-0472">Membrane</keyword>
<dbReference type="Gene3D" id="1.20.1110.10">
    <property type="entry name" value="Calcium-transporting ATPase, transmembrane domain"/>
    <property type="match status" value="1"/>
</dbReference>
<accession>A0A7R8VCA7</accession>
<name>A0A7R8VCA7_TIMDO</name>
<feature type="transmembrane region" description="Helical" evidence="1">
    <location>
        <begin position="1059"/>
        <end position="1077"/>
    </location>
</feature>
<feature type="transmembrane region" description="Helical" evidence="1">
    <location>
        <begin position="1290"/>
        <end position="1312"/>
    </location>
</feature>
<dbReference type="InterPro" id="IPR008250">
    <property type="entry name" value="ATPase_P-typ_transduc_dom_A_sf"/>
</dbReference>
<feature type="transmembrane region" description="Helical" evidence="1">
    <location>
        <begin position="1463"/>
        <end position="1485"/>
    </location>
</feature>
<feature type="transmembrane region" description="Helical" evidence="1">
    <location>
        <begin position="1333"/>
        <end position="1358"/>
    </location>
</feature>
<evidence type="ECO:0000256" key="1">
    <source>
        <dbReference type="SAM" id="Phobius"/>
    </source>
</evidence>
<dbReference type="SUPFAM" id="SSF81653">
    <property type="entry name" value="Calcium ATPase, transduction domain A"/>
    <property type="match status" value="1"/>
</dbReference>
<feature type="transmembrane region" description="Helical" evidence="1">
    <location>
        <begin position="53"/>
        <end position="71"/>
    </location>
</feature>
<dbReference type="EMBL" id="OA564883">
    <property type="protein sequence ID" value="CAD7195773.1"/>
    <property type="molecule type" value="Genomic_DNA"/>
</dbReference>
<dbReference type="PANTHER" id="PTHR13219">
    <property type="entry name" value="TRANSMEMBRANE PROTEIN 94"/>
    <property type="match status" value="1"/>
</dbReference>
<keyword evidence="1" id="KW-1133">Transmembrane helix</keyword>
<feature type="transmembrane region" description="Helical" evidence="1">
    <location>
        <begin position="21"/>
        <end position="41"/>
    </location>
</feature>
<gene>
    <name evidence="2" type="ORF">TDIB3V08_LOCUS2147</name>
</gene>
<feature type="transmembrane region" description="Helical" evidence="1">
    <location>
        <begin position="1394"/>
        <end position="1414"/>
    </location>
</feature>
<sequence length="1620" mass="182170">MQKRQLWWRDTLYFKSRYTTLCWTSAAALVLNSLALFVAHFASDGSRYSDTCLLEGFVILFLVSVNFWLVGRDNKLRHAEIPHRVQAVLRQLKEARSRCEWSAENYPHLFSPHAPCITLQWTYRDGKIINLPWALLVTGDVIVIRPGQTVPGNCVPLEPSDNAATHDSLYMFQEKDGPPLRSQETYIPPAQMAHELFSAPTARVPYPNKKYVLQETPYLVNLRLALEQFLDRPVTYYNRLRHLLIISCIEQLALPFTVVSVLFVNLLKFIYLRQWLGHWTEVFLLQPVSVSLPLLPITFPAAWLVLDSLGMARLQALIHVPMHVQEVALRVSHSSLMSSDRMKPRSGDWANVVDPFEETDLAESKISVPEIKFRDVWNNFVELLQGRGEIPSRSVNLLHVLGSVTYLLDRQALSCADKKGILSWPNPTAEKVVGTIGPQFSEPLYTSVVPEEDDEEEATSKSSYMPTEYNTCQTVAEVLDLTHDHSSPFRLQFDDHAWRHHLNSLKPLGLAILLNTCNMSTHEHYNQFCSHVTCEAIHNEDLVPVINRRQLHQVDSQLWTVNLTVQPKASVYSPDLMKLFVTQSDMVRRDIKFARTLSIAKLKFPFPHMMAVVVREQSRGALQLMSQGTADIILDSCVEFWDGHDLCPLSAGDRKKVLDFYQRTSLTSYCSAFSYRPLTHGVHSNLSNVYLELPSDCKHLYMPHRSPTPLAWDFRNVLDPRFKGVLGQFHSTDSLLGNDAKDEDITDVEGCFELQCNQVFIGMVTMQYQAQTDMVQLIDELERACVRFVHFSKENELRSRVFSEKMGLESGWNCHISLLSERNSCGPLNTALRSDSDHLESGATPCHGFSSPSSLQHTHVSQKQDGCPEEGVGLLQSRVSEPAFAWRESGKPFRKNHPPVHPTKIRTSISPSSAVELNTTTALANYAAETGNNHFVNSRVLSFSAPSAINLEFSQVKFEEETNNDWFEESLPNKSALSHREHESQDSMLMHSDDLNSQQEMWRSLSCLTDSTEQEAPVNFDMSNRLGSGTHFKVMSQTNRPGPTVLVTVYIERVATRAVLCNGVIFLSLGCVAFIMASDAVLLLGVPTIEGLSGWVDLADVAALFHTRAKLPRGIENIRPHLEKIDNVPLLVSLFTDCTPSATRDMLHIMQEYGEVVCIIGSSASAENMPIFLQADASLAVEPLYPQVCQKLPVFVPPNPNQGSSPVDLSRALNSIACSLSFRREDPISIFHLIMEVSARALVGLDKLCQSRHYMQSMWNCVQFWMCCSASLCIAQVLGILFMLPPLLPVGPLLWLVCLVIPALSISLVGIPTDPRVMQRATGKNQYIVSTRVAVFVLWCYGSKFLPAMFMVIVFYVLSLSYLCAEIALATNSSCAVIYPNAGPLGESWSGHQYTLLTVQHATLVLLVMHFVVISISFVQRESSIWQGSPHHNKAWLIAALYTGSLLAFSSEDRVFTGGIKQIPPHMIIFGAFSPIIVFFINEVIKREEINSPMASLVLTDSLQLTFDSQHLGIYSSPMASLVLTNSSQLTSDSQHLDHCPDGCLQIITLCRGTIQYIDTHALHTGYFKSPHYGQRSCLLLLAMRMRCQMRMCTDLRWLVLRCDWFSCAEHLEQSGQSRE</sequence>
<feature type="transmembrane region" description="Helical" evidence="1">
    <location>
        <begin position="1435"/>
        <end position="1451"/>
    </location>
</feature>
<dbReference type="SUPFAM" id="SSF81665">
    <property type="entry name" value="Calcium ATPase, transmembrane domain M"/>
    <property type="match status" value="1"/>
</dbReference>
<feature type="transmembrane region" description="Helical" evidence="1">
    <location>
        <begin position="242"/>
        <end position="264"/>
    </location>
</feature>
<reference evidence="2" key="1">
    <citation type="submission" date="2020-11" db="EMBL/GenBank/DDBJ databases">
        <authorList>
            <person name="Tran Van P."/>
        </authorList>
    </citation>
    <scope>NUCLEOTIDE SEQUENCE</scope>
</reference>
<dbReference type="PANTHER" id="PTHR13219:SF6">
    <property type="entry name" value="TRANSMEMBRANE PROTEIN 94"/>
    <property type="match status" value="1"/>
</dbReference>
<proteinExistence type="predicted"/>
<protein>
    <recommendedName>
        <fullName evidence="3">Transmembrane protein 94</fullName>
    </recommendedName>
</protein>
<keyword evidence="1" id="KW-0812">Transmembrane</keyword>
<dbReference type="InterPro" id="IPR023298">
    <property type="entry name" value="ATPase_P-typ_TM_dom_sf"/>
</dbReference>
<evidence type="ECO:0000313" key="2">
    <source>
        <dbReference type="EMBL" id="CAD7195773.1"/>
    </source>
</evidence>